<evidence type="ECO:0000313" key="2">
    <source>
        <dbReference type="EMBL" id="GAA1008375.1"/>
    </source>
</evidence>
<evidence type="ECO:0000313" key="3">
    <source>
        <dbReference type="Proteomes" id="UP001501072"/>
    </source>
</evidence>
<dbReference type="EMBL" id="BAAAHU010000017">
    <property type="protein sequence ID" value="GAA1008375.1"/>
    <property type="molecule type" value="Genomic_DNA"/>
</dbReference>
<organism evidence="2 3">
    <name type="scientific">Streptomyces thermogriseus</name>
    <dbReference type="NCBI Taxonomy" id="75292"/>
    <lineage>
        <taxon>Bacteria</taxon>
        <taxon>Bacillati</taxon>
        <taxon>Actinomycetota</taxon>
        <taxon>Actinomycetes</taxon>
        <taxon>Kitasatosporales</taxon>
        <taxon>Streptomycetaceae</taxon>
        <taxon>Streptomyces</taxon>
    </lineage>
</organism>
<feature type="compositionally biased region" description="Polar residues" evidence="1">
    <location>
        <begin position="1"/>
        <end position="10"/>
    </location>
</feature>
<sequence length="240" mass="26858">MVALPSSCSQPPRPKVKPFSVPPASEPRLIPYITQRKGEEAAPDNLMICLHASGPRLYYRDEDPRDRPMQNVLWARCGFNPVDRHGMPTGEPQWKLMHPYRQMMTMRTLRCQVCSGPARTPLGFIFLAGPKDEDPARPTIYTNQPPVCPKHVRASAVLCPHLEKNPMVFLARSAPLFGVHGVIYGLDADSQVRVVARPDHALPFDHPNIPTVLASQLIRRLSSFQVMDLDEVQRELSAAA</sequence>
<gene>
    <name evidence="2" type="ORF">GCM10009564_20660</name>
</gene>
<protein>
    <submittedName>
        <fullName evidence="2">Uncharacterized protein</fullName>
    </submittedName>
</protein>
<feature type="region of interest" description="Disordered" evidence="1">
    <location>
        <begin position="1"/>
        <end position="23"/>
    </location>
</feature>
<accession>A0ABP4DGE1</accession>
<name>A0ABP4DGE1_9ACTN</name>
<evidence type="ECO:0000256" key="1">
    <source>
        <dbReference type="SAM" id="MobiDB-lite"/>
    </source>
</evidence>
<comment type="caution">
    <text evidence="2">The sequence shown here is derived from an EMBL/GenBank/DDBJ whole genome shotgun (WGS) entry which is preliminary data.</text>
</comment>
<dbReference type="Proteomes" id="UP001501072">
    <property type="component" value="Unassembled WGS sequence"/>
</dbReference>
<keyword evidence="3" id="KW-1185">Reference proteome</keyword>
<reference evidence="3" key="1">
    <citation type="journal article" date="2019" name="Int. J. Syst. Evol. Microbiol.">
        <title>The Global Catalogue of Microorganisms (GCM) 10K type strain sequencing project: providing services to taxonomists for standard genome sequencing and annotation.</title>
        <authorList>
            <consortium name="The Broad Institute Genomics Platform"/>
            <consortium name="The Broad Institute Genome Sequencing Center for Infectious Disease"/>
            <person name="Wu L."/>
            <person name="Ma J."/>
        </authorList>
    </citation>
    <scope>NUCLEOTIDE SEQUENCE [LARGE SCALE GENOMIC DNA]</scope>
    <source>
        <strain evidence="3">JCM 11269</strain>
    </source>
</reference>
<proteinExistence type="predicted"/>